<keyword evidence="2" id="KW-1185">Reference proteome</keyword>
<protein>
    <submittedName>
        <fullName evidence="1">Uncharacterized protein</fullName>
    </submittedName>
</protein>
<sequence>MPKQLLNRTFNTEALVDPWKTQDKNLALRIGWRIYIANHAGISAWESARYSEKSRIYSINNLINGGSW</sequence>
<dbReference type="Proteomes" id="UP000000560">
    <property type="component" value="Chromosome IV"/>
</dbReference>
<dbReference type="EMBL" id="BN001304">
    <property type="protein sequence ID" value="CBF79248.1"/>
    <property type="molecule type" value="Genomic_DNA"/>
</dbReference>
<dbReference type="KEGG" id="ani:ANIA_11540"/>
<organism evidence="1 2">
    <name type="scientific">Emericella nidulans (strain FGSC A4 / ATCC 38163 / CBS 112.46 / NRRL 194 / M139)</name>
    <name type="common">Aspergillus nidulans</name>
    <dbReference type="NCBI Taxonomy" id="227321"/>
    <lineage>
        <taxon>Eukaryota</taxon>
        <taxon>Fungi</taxon>
        <taxon>Dikarya</taxon>
        <taxon>Ascomycota</taxon>
        <taxon>Pezizomycotina</taxon>
        <taxon>Eurotiomycetes</taxon>
        <taxon>Eurotiomycetidae</taxon>
        <taxon>Eurotiales</taxon>
        <taxon>Aspergillaceae</taxon>
        <taxon>Aspergillus</taxon>
        <taxon>Aspergillus subgen. Nidulantes</taxon>
    </lineage>
</organism>
<dbReference type="RefSeq" id="XP_050467927.1">
    <property type="nucleotide sequence ID" value="XM_050611959.1"/>
</dbReference>
<gene>
    <name evidence="1" type="ORF">ANIA_11540</name>
</gene>
<dbReference type="AlphaFoldDB" id="C8VC78"/>
<evidence type="ECO:0000313" key="1">
    <source>
        <dbReference type="EMBL" id="CBF79248.1"/>
    </source>
</evidence>
<name>C8VC78_EMENI</name>
<reference evidence="2" key="2">
    <citation type="journal article" date="2009" name="Fungal Genet. Biol.">
        <title>The 2008 update of the Aspergillus nidulans genome annotation: a community effort.</title>
        <authorList>
            <person name="Wortman J.R."/>
            <person name="Gilsenan J.M."/>
            <person name="Joardar V."/>
            <person name="Deegan J."/>
            <person name="Clutterbuck J."/>
            <person name="Andersen M.R."/>
            <person name="Archer D."/>
            <person name="Bencina M."/>
            <person name="Braus G."/>
            <person name="Coutinho P."/>
            <person name="von Dohren H."/>
            <person name="Doonan J."/>
            <person name="Driessen A.J."/>
            <person name="Durek P."/>
            <person name="Espeso E."/>
            <person name="Fekete E."/>
            <person name="Flipphi M."/>
            <person name="Estrada C.G."/>
            <person name="Geysens S."/>
            <person name="Goldman G."/>
            <person name="de Groot P.W."/>
            <person name="Hansen K."/>
            <person name="Harris S.D."/>
            <person name="Heinekamp T."/>
            <person name="Helmstaedt K."/>
            <person name="Henrissat B."/>
            <person name="Hofmann G."/>
            <person name="Homan T."/>
            <person name="Horio T."/>
            <person name="Horiuchi H."/>
            <person name="James S."/>
            <person name="Jones M."/>
            <person name="Karaffa L."/>
            <person name="Karanyi Z."/>
            <person name="Kato M."/>
            <person name="Keller N."/>
            <person name="Kelly D.E."/>
            <person name="Kiel J.A."/>
            <person name="Kim J.M."/>
            <person name="van der Klei I.J."/>
            <person name="Klis F.M."/>
            <person name="Kovalchuk A."/>
            <person name="Krasevec N."/>
            <person name="Kubicek C.P."/>
            <person name="Liu B."/>
            <person name="Maccabe A."/>
            <person name="Meyer V."/>
            <person name="Mirabito P."/>
            <person name="Miskei M."/>
            <person name="Mos M."/>
            <person name="Mullins J."/>
            <person name="Nelson D.R."/>
            <person name="Nielsen J."/>
            <person name="Oakley B.R."/>
            <person name="Osmani S.A."/>
            <person name="Pakula T."/>
            <person name="Paszewski A."/>
            <person name="Paulsen I."/>
            <person name="Pilsyk S."/>
            <person name="Pocsi I."/>
            <person name="Punt P.J."/>
            <person name="Ram A.F."/>
            <person name="Ren Q."/>
            <person name="Robellet X."/>
            <person name="Robson G."/>
            <person name="Seiboth B."/>
            <person name="van Solingen P."/>
            <person name="Specht T."/>
            <person name="Sun J."/>
            <person name="Taheri-Talesh N."/>
            <person name="Takeshita N."/>
            <person name="Ussery D."/>
            <person name="vanKuyk P.A."/>
            <person name="Visser H."/>
            <person name="van de Vondervoort P.J."/>
            <person name="de Vries R.P."/>
            <person name="Walton J."/>
            <person name="Xiang X."/>
            <person name="Xiong Y."/>
            <person name="Zeng A.P."/>
            <person name="Brandt B.W."/>
            <person name="Cornell M.J."/>
            <person name="van den Hondel C.A."/>
            <person name="Visser J."/>
            <person name="Oliver S.G."/>
            <person name="Turner G."/>
        </authorList>
    </citation>
    <scope>GENOME REANNOTATION</scope>
    <source>
        <strain evidence="2">FGSC A4 / ATCC 38163 / CBS 112.46 / NRRL 194 / M139</strain>
    </source>
</reference>
<dbReference type="GeneID" id="74897110"/>
<accession>C8VC78</accession>
<evidence type="ECO:0000313" key="2">
    <source>
        <dbReference type="Proteomes" id="UP000000560"/>
    </source>
</evidence>
<dbReference type="InParanoid" id="C8VC78"/>
<reference evidence="2" key="1">
    <citation type="journal article" date="2005" name="Nature">
        <title>Sequencing of Aspergillus nidulans and comparative analysis with A. fumigatus and A. oryzae.</title>
        <authorList>
            <person name="Galagan J.E."/>
            <person name="Calvo S.E."/>
            <person name="Cuomo C."/>
            <person name="Ma L.J."/>
            <person name="Wortman J.R."/>
            <person name="Batzoglou S."/>
            <person name="Lee S.I."/>
            <person name="Basturkmen M."/>
            <person name="Spevak C.C."/>
            <person name="Clutterbuck J."/>
            <person name="Kapitonov V."/>
            <person name="Jurka J."/>
            <person name="Scazzocchio C."/>
            <person name="Farman M."/>
            <person name="Butler J."/>
            <person name="Purcell S."/>
            <person name="Harris S."/>
            <person name="Braus G.H."/>
            <person name="Draht O."/>
            <person name="Busch S."/>
            <person name="D'Enfert C."/>
            <person name="Bouchier C."/>
            <person name="Goldman G.H."/>
            <person name="Bell-Pedersen D."/>
            <person name="Griffiths-Jones S."/>
            <person name="Doonan J.H."/>
            <person name="Yu J."/>
            <person name="Vienken K."/>
            <person name="Pain A."/>
            <person name="Freitag M."/>
            <person name="Selker E.U."/>
            <person name="Archer D.B."/>
            <person name="Penalva M.A."/>
            <person name="Oakley B.R."/>
            <person name="Momany M."/>
            <person name="Tanaka T."/>
            <person name="Kumagai T."/>
            <person name="Asai K."/>
            <person name="Machida M."/>
            <person name="Nierman W.C."/>
            <person name="Denning D.W."/>
            <person name="Caddick M."/>
            <person name="Hynes M."/>
            <person name="Paoletti M."/>
            <person name="Fischer R."/>
            <person name="Miller B."/>
            <person name="Dyer P."/>
            <person name="Sachs M.S."/>
            <person name="Osmani S.A."/>
            <person name="Birren B.W."/>
        </authorList>
    </citation>
    <scope>NUCLEOTIDE SEQUENCE [LARGE SCALE GENOMIC DNA]</scope>
    <source>
        <strain evidence="2">FGSC A4 / ATCC 38163 / CBS 112.46 / NRRL 194 / M139</strain>
    </source>
</reference>
<dbReference type="HOGENOM" id="CLU_2793956_0_0_1"/>
<proteinExistence type="predicted"/>